<evidence type="ECO:0000256" key="8">
    <source>
        <dbReference type="SAM" id="Phobius"/>
    </source>
</evidence>
<feature type="compositionally biased region" description="Polar residues" evidence="7">
    <location>
        <begin position="307"/>
        <end position="316"/>
    </location>
</feature>
<evidence type="ECO:0000256" key="6">
    <source>
        <dbReference type="ARBA" id="ARBA00023136"/>
    </source>
</evidence>
<reference evidence="10 11" key="1">
    <citation type="journal article" date="2023" name="Commun. Biol.">
        <title>Genome analysis of Parmales, the sister group of diatoms, reveals the evolutionary specialization of diatoms from phago-mixotrophs to photoautotrophs.</title>
        <authorList>
            <person name="Ban H."/>
            <person name="Sato S."/>
            <person name="Yoshikawa S."/>
            <person name="Yamada K."/>
            <person name="Nakamura Y."/>
            <person name="Ichinomiya M."/>
            <person name="Sato N."/>
            <person name="Blanc-Mathieu R."/>
            <person name="Endo H."/>
            <person name="Kuwata A."/>
            <person name="Ogata H."/>
        </authorList>
    </citation>
    <scope>NUCLEOTIDE SEQUENCE [LARGE SCALE GENOMIC DNA]</scope>
</reference>
<dbReference type="Gene3D" id="1.20.1420.30">
    <property type="entry name" value="NCX, central ion-binding region"/>
    <property type="match status" value="2"/>
</dbReference>
<gene>
    <name evidence="10" type="ORF">TeGR_g4544</name>
</gene>
<evidence type="ECO:0000256" key="3">
    <source>
        <dbReference type="ARBA" id="ARBA00022449"/>
    </source>
</evidence>
<dbReference type="InterPro" id="IPR004481">
    <property type="entry name" value="K/Na/Ca-exchanger"/>
</dbReference>
<organism evidence="10 11">
    <name type="scientific">Tetraparma gracilis</name>
    <dbReference type="NCBI Taxonomy" id="2962635"/>
    <lineage>
        <taxon>Eukaryota</taxon>
        <taxon>Sar</taxon>
        <taxon>Stramenopiles</taxon>
        <taxon>Ochrophyta</taxon>
        <taxon>Bolidophyceae</taxon>
        <taxon>Parmales</taxon>
        <taxon>Triparmaceae</taxon>
        <taxon>Tetraparma</taxon>
    </lineage>
</organism>
<dbReference type="NCBIfam" id="TIGR00367">
    <property type="entry name" value="calcium/sodium antiporter"/>
    <property type="match status" value="1"/>
</dbReference>
<dbReference type="InterPro" id="IPR004837">
    <property type="entry name" value="NaCa_Exmemb"/>
</dbReference>
<feature type="transmembrane region" description="Helical" evidence="8">
    <location>
        <begin position="173"/>
        <end position="192"/>
    </location>
</feature>
<name>A0ABQ6MH03_9STRA</name>
<dbReference type="InterPro" id="IPR044880">
    <property type="entry name" value="NCX_ion-bd_dom_sf"/>
</dbReference>
<feature type="transmembrane region" description="Helical" evidence="8">
    <location>
        <begin position="137"/>
        <end position="161"/>
    </location>
</feature>
<evidence type="ECO:0000256" key="7">
    <source>
        <dbReference type="SAM" id="MobiDB-lite"/>
    </source>
</evidence>
<proteinExistence type="inferred from homology"/>
<protein>
    <recommendedName>
        <fullName evidence="9">Sodium/calcium exchanger membrane region domain-containing protein</fullName>
    </recommendedName>
</protein>
<dbReference type="Pfam" id="PF01699">
    <property type="entry name" value="Na_Ca_ex"/>
    <property type="match status" value="2"/>
</dbReference>
<dbReference type="PANTHER" id="PTHR10846:SF73">
    <property type="entry name" value="SODIUM_CALCIUM EXCHANGER MEMBRANE REGION DOMAIN-CONTAINING PROTEIN"/>
    <property type="match status" value="1"/>
</dbReference>
<evidence type="ECO:0000256" key="1">
    <source>
        <dbReference type="ARBA" id="ARBA00004141"/>
    </source>
</evidence>
<feature type="domain" description="Sodium/calcium exchanger membrane region" evidence="9">
    <location>
        <begin position="383"/>
        <end position="540"/>
    </location>
</feature>
<keyword evidence="11" id="KW-1185">Reference proteome</keyword>
<feature type="region of interest" description="Disordered" evidence="7">
    <location>
        <begin position="295"/>
        <end position="316"/>
    </location>
</feature>
<keyword evidence="4 8" id="KW-0812">Transmembrane</keyword>
<feature type="domain" description="Sodium/calcium exchanger membrane region" evidence="9">
    <location>
        <begin position="73"/>
        <end position="215"/>
    </location>
</feature>
<evidence type="ECO:0000259" key="9">
    <source>
        <dbReference type="Pfam" id="PF01699"/>
    </source>
</evidence>
<evidence type="ECO:0000256" key="5">
    <source>
        <dbReference type="ARBA" id="ARBA00022989"/>
    </source>
</evidence>
<dbReference type="PANTHER" id="PTHR10846">
    <property type="entry name" value="SODIUM/POTASSIUM/CALCIUM EXCHANGER"/>
    <property type="match status" value="1"/>
</dbReference>
<comment type="similarity">
    <text evidence="2">Belongs to the Ca(2+):cation antiporter (CaCA) (TC 2.A.19) family. SLC24A subfamily.</text>
</comment>
<keyword evidence="5 8" id="KW-1133">Transmembrane helix</keyword>
<evidence type="ECO:0000256" key="2">
    <source>
        <dbReference type="ARBA" id="ARBA00005364"/>
    </source>
</evidence>
<evidence type="ECO:0000313" key="10">
    <source>
        <dbReference type="EMBL" id="GMI26172.1"/>
    </source>
</evidence>
<accession>A0ABQ6MH03</accession>
<comment type="subcellular location">
    <subcellularLocation>
        <location evidence="1">Membrane</location>
        <topology evidence="1">Multi-pass membrane protein</topology>
    </subcellularLocation>
</comment>
<feature type="transmembrane region" description="Helical" evidence="8">
    <location>
        <begin position="68"/>
        <end position="86"/>
    </location>
</feature>
<feature type="transmembrane region" description="Helical" evidence="8">
    <location>
        <begin position="493"/>
        <end position="512"/>
    </location>
</feature>
<feature type="transmembrane region" description="Helical" evidence="8">
    <location>
        <begin position="382"/>
        <end position="402"/>
    </location>
</feature>
<keyword evidence="3" id="KW-0813">Transport</keyword>
<dbReference type="EMBL" id="BRYB01000247">
    <property type="protein sequence ID" value="GMI26172.1"/>
    <property type="molecule type" value="Genomic_DNA"/>
</dbReference>
<comment type="caution">
    <text evidence="10">The sequence shown here is derived from an EMBL/GenBank/DDBJ whole genome shotgun (WGS) entry which is preliminary data.</text>
</comment>
<sequence>MSGAGILLSLAFAASICFRASQKGGFSTLDIDESRFLIASNETDSEEDCKVNSIADPLHKYFNERWDVVFYMLGMFYLFFGLGYVCEEYFVQSIERIILVYSIPPDVAGATLMAAGSSAPELFAEVVGCFVSKENGAGTGTVVGSAIFNQLIIIGGALILSPHPFVKLETLPLIRDLGFCILAYAEICWFTYDQEVVAWEAWTLFGSYIAYVIVNCYWSKIMGAMNRNGLNPDAAEHGPIIDPPASGDMSMFVEGGGVGGVDNYLTASEANGTETPPRASDMSKSLLSDDYVAGYNESSPGAERTRSTSFNGRTRSRYSTDGSFHWAEDELIATLSQGSKDVMNPESHKASTVLDKIIRAVTCPLTTFLSLILIDVHKHPNHFFLAFANSITVLGAIVFFLIQWVEKAGCLLGLSAALMGLTLGAAGTSTPDALVSFHVARNGMGDMAVSNALGSNVFDILLCLGLPMGISTSFLNKEVKIAEEDKESFNATFIIMVGVMLVFIVHLCISYCKYNREIILSKRAGYVYIFMYLCFVAFSVIFTKLDLGAGDENPDDV</sequence>
<keyword evidence="3" id="KW-0050">Antiport</keyword>
<feature type="transmembrane region" description="Helical" evidence="8">
    <location>
        <begin position="524"/>
        <end position="542"/>
    </location>
</feature>
<evidence type="ECO:0000313" key="11">
    <source>
        <dbReference type="Proteomes" id="UP001165060"/>
    </source>
</evidence>
<keyword evidence="6 8" id="KW-0472">Membrane</keyword>
<feature type="transmembrane region" description="Helical" evidence="8">
    <location>
        <begin position="198"/>
        <end position="218"/>
    </location>
</feature>
<feature type="transmembrane region" description="Helical" evidence="8">
    <location>
        <begin position="98"/>
        <end position="117"/>
    </location>
</feature>
<dbReference type="Proteomes" id="UP001165060">
    <property type="component" value="Unassembled WGS sequence"/>
</dbReference>
<evidence type="ECO:0000256" key="4">
    <source>
        <dbReference type="ARBA" id="ARBA00022692"/>
    </source>
</evidence>